<accession>A0A5N4DAP5</accession>
<dbReference type="Proteomes" id="UP000299084">
    <property type="component" value="Unassembled WGS sequence"/>
</dbReference>
<dbReference type="AlphaFoldDB" id="A0A5N4DAP5"/>
<protein>
    <submittedName>
        <fullName evidence="2">Uncharacterized protein</fullName>
    </submittedName>
</protein>
<feature type="region of interest" description="Disordered" evidence="1">
    <location>
        <begin position="546"/>
        <end position="588"/>
    </location>
</feature>
<evidence type="ECO:0000313" key="2">
    <source>
        <dbReference type="EMBL" id="KAB1268119.1"/>
    </source>
</evidence>
<gene>
    <name evidence="2" type="ORF">Cadr_000013185</name>
</gene>
<organism evidence="2 3">
    <name type="scientific">Camelus dromedarius</name>
    <name type="common">Dromedary</name>
    <name type="synonym">Arabian camel</name>
    <dbReference type="NCBI Taxonomy" id="9838"/>
    <lineage>
        <taxon>Eukaryota</taxon>
        <taxon>Metazoa</taxon>
        <taxon>Chordata</taxon>
        <taxon>Craniata</taxon>
        <taxon>Vertebrata</taxon>
        <taxon>Euteleostomi</taxon>
        <taxon>Mammalia</taxon>
        <taxon>Eutheria</taxon>
        <taxon>Laurasiatheria</taxon>
        <taxon>Artiodactyla</taxon>
        <taxon>Tylopoda</taxon>
        <taxon>Camelidae</taxon>
        <taxon>Camelus</taxon>
    </lineage>
</organism>
<comment type="caution">
    <text evidence="2">The sequence shown here is derived from an EMBL/GenBank/DDBJ whole genome shotgun (WGS) entry which is preliminary data.</text>
</comment>
<evidence type="ECO:0000313" key="3">
    <source>
        <dbReference type="Proteomes" id="UP000299084"/>
    </source>
</evidence>
<feature type="compositionally biased region" description="Polar residues" evidence="1">
    <location>
        <begin position="401"/>
        <end position="412"/>
    </location>
</feature>
<reference evidence="2 3" key="1">
    <citation type="journal article" date="2019" name="Mol. Ecol. Resour.">
        <title>Improving Illumina assemblies with Hi-C and long reads: an example with the North African dromedary.</title>
        <authorList>
            <person name="Elbers J.P."/>
            <person name="Rogers M.F."/>
            <person name="Perelman P.L."/>
            <person name="Proskuryakova A.A."/>
            <person name="Serdyukova N.A."/>
            <person name="Johnson W.E."/>
            <person name="Horin P."/>
            <person name="Corander J."/>
            <person name="Murphy D."/>
            <person name="Burger P.A."/>
        </authorList>
    </citation>
    <scope>NUCLEOTIDE SEQUENCE [LARGE SCALE GENOMIC DNA]</scope>
    <source>
        <strain evidence="2">Drom800</strain>
        <tissue evidence="2">Blood</tissue>
    </source>
</reference>
<feature type="region of interest" description="Disordered" evidence="1">
    <location>
        <begin position="113"/>
        <end position="136"/>
    </location>
</feature>
<name>A0A5N4DAP5_CAMDR</name>
<proteinExistence type="predicted"/>
<evidence type="ECO:0000256" key="1">
    <source>
        <dbReference type="SAM" id="MobiDB-lite"/>
    </source>
</evidence>
<keyword evidence="3" id="KW-1185">Reference proteome</keyword>
<sequence length="756" mass="80600">MLRPPAQLWSDSANPVTQVPPILSLSAEVRGGEGLCQLPASSVPGLCVMERWTPALPSHPPAHLDMCLLRVPLAWQHLPQVRLSAVTMRTVTALSPQLHCELPGAARRIRTLGREQPGSSPKLGSVPRDPAEDTGPMITRPHCRICPVIKGDHFTSGLCPVDASSILTPGMTTRKSPCTRGCRAGLQRPPPRHRQLPLAGLASACGIFLRPLTQVWRGRKAKHWLFVSEEEEEEDNEVDEEGWSGHRWTYSEPLEQGLACLWPLLGTDAILRSEVTPSPTFGEQGWNAEEGGWVLSEFCHWSSLGLPSMPHSLLSGCSAPVLQWLPEAQLNWLPPKHVIDLEQWLGFLGPPPGTPMASHSARAELRAGEWCKGTEARSGRQGLFVLDGGTVASHAARPDASSPTSCAHQHPSSYLKPGPPLTNQTASQVLRDPCWRAGTKRHGVSGVPGTCPLSSGAVRPAFTCAAALAELRVFRIPAPAVASLPCPGSWSHLAPPLTITEALLVGVGAGFFLSPPSPFLFPFSRVGEQRRGAPVCQHLSAGECTPMAGPGPGPGPGAASPAGRTGGASPAAAGPQLKIPSPSSLSPQTSLRKTLSWLGLSSCPIRRLWAGGLLLLSAQAWLCPGSPYSEKNERNPVHSLPRNSSWFCPAQHRGNVCAVFLSGIRALPAAAPPRDITGCFLGRDGLRADAATGEDREAASAVEPFLSSRPLTILLVLGSLIMSRETFPKPHPHLHTPSLLTFPCTSLARILPRVQP</sequence>
<feature type="compositionally biased region" description="Low complexity" evidence="1">
    <location>
        <begin position="557"/>
        <end position="587"/>
    </location>
</feature>
<dbReference type="EMBL" id="JWIN03000013">
    <property type="protein sequence ID" value="KAB1268119.1"/>
    <property type="molecule type" value="Genomic_DNA"/>
</dbReference>
<feature type="region of interest" description="Disordered" evidence="1">
    <location>
        <begin position="394"/>
        <end position="422"/>
    </location>
</feature>